<protein>
    <recommendedName>
        <fullName evidence="1">Aminoglycoside phosphotransferase domain-containing protein</fullName>
    </recommendedName>
</protein>
<name>A0AAF0DG70_9EURO</name>
<dbReference type="Proteomes" id="UP001219355">
    <property type="component" value="Chromosome 2"/>
</dbReference>
<dbReference type="SUPFAM" id="SSF56112">
    <property type="entry name" value="Protein kinase-like (PK-like)"/>
    <property type="match status" value="1"/>
</dbReference>
<dbReference type="InterPro" id="IPR011009">
    <property type="entry name" value="Kinase-like_dom_sf"/>
</dbReference>
<keyword evidence="3" id="KW-1185">Reference proteome</keyword>
<dbReference type="InterPro" id="IPR002575">
    <property type="entry name" value="Aminoglycoside_PTrfase"/>
</dbReference>
<dbReference type="Gene3D" id="3.30.200.20">
    <property type="entry name" value="Phosphorylase Kinase, domain 1"/>
    <property type="match status" value="1"/>
</dbReference>
<evidence type="ECO:0000313" key="2">
    <source>
        <dbReference type="EMBL" id="WEW56991.1"/>
    </source>
</evidence>
<reference evidence="2" key="1">
    <citation type="submission" date="2023-03" db="EMBL/GenBank/DDBJ databases">
        <title>Emydomyces testavorans Genome Sequence.</title>
        <authorList>
            <person name="Hoyer L."/>
        </authorList>
    </citation>
    <scope>NUCLEOTIDE SEQUENCE</scope>
    <source>
        <strain evidence="2">16-2883</strain>
    </source>
</reference>
<dbReference type="InterPro" id="IPR051678">
    <property type="entry name" value="AGP_Transferase"/>
</dbReference>
<organism evidence="2 3">
    <name type="scientific">Emydomyces testavorans</name>
    <dbReference type="NCBI Taxonomy" id="2070801"/>
    <lineage>
        <taxon>Eukaryota</taxon>
        <taxon>Fungi</taxon>
        <taxon>Dikarya</taxon>
        <taxon>Ascomycota</taxon>
        <taxon>Pezizomycotina</taxon>
        <taxon>Eurotiomycetes</taxon>
        <taxon>Eurotiomycetidae</taxon>
        <taxon>Onygenales</taxon>
        <taxon>Nannizziopsiaceae</taxon>
        <taxon>Emydomyces</taxon>
    </lineage>
</organism>
<dbReference type="AlphaFoldDB" id="A0AAF0DG70"/>
<evidence type="ECO:0000259" key="1">
    <source>
        <dbReference type="Pfam" id="PF01636"/>
    </source>
</evidence>
<dbReference type="PANTHER" id="PTHR21310:SF13">
    <property type="entry name" value="AMINOGLYCOSIDE PHOSPHOTRANSFERASE DOMAIN-CONTAINING PROTEIN"/>
    <property type="match status" value="1"/>
</dbReference>
<dbReference type="Pfam" id="PF01636">
    <property type="entry name" value="APH"/>
    <property type="match status" value="1"/>
</dbReference>
<dbReference type="Gene3D" id="3.90.1200.10">
    <property type="match status" value="1"/>
</dbReference>
<proteinExistence type="predicted"/>
<sequence length="426" mass="48981">MMLPGKEFEGLQWVQQLFSLEPEWTLEPDLAAIKETIEEALQLHGQDVVVSFLAQGAFNKLYEVQAGKQALVMRVSLPVDPQYKTRSEVATVSWIQHHTSLPVPKIIAYQATRENSLGFEWILMEKIPGRPLADAWRSMEYPVKEQLVQRLAMYSSSVFKNQLRGIGNIYADSSSPESFSSNVGRIVSMQFFWGNHILQDVPRGPFQSSKDWILSSLLFNERDCNSTLAKYQNRDDLSSDDEDDVEDAERTLTIIKRLKAHVDDFFPDSGQIPEASMLFHDDLNQHNILVDENGILTGVVDWECVSALPLWKACYYPSFLEGRPRETKPDQTTYHHAENGEPDIIYWEHLMEYELTELRRYFLQEMRRLEPGWIEVFESATAKRDFHIAVQNCDNGLVSRDITEWLDDIARGKGTEQSLRARLDGS</sequence>
<dbReference type="EMBL" id="CP120628">
    <property type="protein sequence ID" value="WEW56991.1"/>
    <property type="molecule type" value="Genomic_DNA"/>
</dbReference>
<evidence type="ECO:0000313" key="3">
    <source>
        <dbReference type="Proteomes" id="UP001219355"/>
    </source>
</evidence>
<dbReference type="PANTHER" id="PTHR21310">
    <property type="entry name" value="AMINOGLYCOSIDE PHOSPHOTRANSFERASE-RELATED-RELATED"/>
    <property type="match status" value="1"/>
</dbReference>
<accession>A0AAF0DG70</accession>
<feature type="domain" description="Aminoglycoside phosphotransferase" evidence="1">
    <location>
        <begin position="51"/>
        <end position="306"/>
    </location>
</feature>
<gene>
    <name evidence="2" type="ORF">PRK78_002450</name>
</gene>